<keyword evidence="3" id="KW-1185">Reference proteome</keyword>
<reference evidence="2" key="1">
    <citation type="journal article" date="2022" name="Int. J. Mol. Sci.">
        <title>Draft Genome of Tanacetum Coccineum: Genomic Comparison of Closely Related Tanacetum-Family Plants.</title>
        <authorList>
            <person name="Yamashiro T."/>
            <person name="Shiraishi A."/>
            <person name="Nakayama K."/>
            <person name="Satake H."/>
        </authorList>
    </citation>
    <scope>NUCLEOTIDE SEQUENCE</scope>
</reference>
<proteinExistence type="predicted"/>
<feature type="compositionally biased region" description="Pro residues" evidence="1">
    <location>
        <begin position="117"/>
        <end position="126"/>
    </location>
</feature>
<feature type="compositionally biased region" description="Polar residues" evidence="1">
    <location>
        <begin position="27"/>
        <end position="85"/>
    </location>
</feature>
<evidence type="ECO:0000313" key="2">
    <source>
        <dbReference type="EMBL" id="GJS95961.1"/>
    </source>
</evidence>
<dbReference type="EMBL" id="BQNB010011850">
    <property type="protein sequence ID" value="GJS95961.1"/>
    <property type="molecule type" value="Genomic_DNA"/>
</dbReference>
<evidence type="ECO:0000313" key="3">
    <source>
        <dbReference type="Proteomes" id="UP001151760"/>
    </source>
</evidence>
<sequence>MTHLCLVKKKQIHANLPSYSFADKQSARPSGSLPSNTQPNPKGSSSKPYQSPQARNEQVNVVFTQSGKSYDPPINQNDQTNNSETPGIFDNDDEDEEPTPQPQPKPKDLKLVKENPTPRPYKPKIPYPHDCVVVRLYSL</sequence>
<accession>A0ABQ5A2Y1</accession>
<reference evidence="2" key="2">
    <citation type="submission" date="2022-01" db="EMBL/GenBank/DDBJ databases">
        <authorList>
            <person name="Yamashiro T."/>
            <person name="Shiraishi A."/>
            <person name="Satake H."/>
            <person name="Nakayama K."/>
        </authorList>
    </citation>
    <scope>NUCLEOTIDE SEQUENCE</scope>
</reference>
<dbReference type="Proteomes" id="UP001151760">
    <property type="component" value="Unassembled WGS sequence"/>
</dbReference>
<feature type="region of interest" description="Disordered" evidence="1">
    <location>
        <begin position="12"/>
        <end position="127"/>
    </location>
</feature>
<name>A0ABQ5A2Y1_9ASTR</name>
<comment type="caution">
    <text evidence="2">The sequence shown here is derived from an EMBL/GenBank/DDBJ whole genome shotgun (WGS) entry which is preliminary data.</text>
</comment>
<protein>
    <recommendedName>
        <fullName evidence="4">Reverse transcriptase domain-containing protein</fullName>
    </recommendedName>
</protein>
<organism evidence="2 3">
    <name type="scientific">Tanacetum coccineum</name>
    <dbReference type="NCBI Taxonomy" id="301880"/>
    <lineage>
        <taxon>Eukaryota</taxon>
        <taxon>Viridiplantae</taxon>
        <taxon>Streptophyta</taxon>
        <taxon>Embryophyta</taxon>
        <taxon>Tracheophyta</taxon>
        <taxon>Spermatophyta</taxon>
        <taxon>Magnoliopsida</taxon>
        <taxon>eudicotyledons</taxon>
        <taxon>Gunneridae</taxon>
        <taxon>Pentapetalae</taxon>
        <taxon>asterids</taxon>
        <taxon>campanulids</taxon>
        <taxon>Asterales</taxon>
        <taxon>Asteraceae</taxon>
        <taxon>Asteroideae</taxon>
        <taxon>Anthemideae</taxon>
        <taxon>Anthemidinae</taxon>
        <taxon>Tanacetum</taxon>
    </lineage>
</organism>
<gene>
    <name evidence="2" type="ORF">Tco_0802929</name>
</gene>
<evidence type="ECO:0008006" key="4">
    <source>
        <dbReference type="Google" id="ProtNLM"/>
    </source>
</evidence>
<evidence type="ECO:0000256" key="1">
    <source>
        <dbReference type="SAM" id="MobiDB-lite"/>
    </source>
</evidence>